<dbReference type="EMBL" id="LGST01000069">
    <property type="protein sequence ID" value="KND95530.1"/>
    <property type="molecule type" value="Genomic_DNA"/>
</dbReference>
<name>A0A0L0NPF0_CANAR</name>
<dbReference type="AlphaFoldDB" id="A0A0L0NPF0"/>
<reference evidence="2" key="1">
    <citation type="journal article" date="2015" name="BMC Genomics">
        <title>Draft genome of a commonly misdiagnosed multidrug resistant pathogen Candida auris.</title>
        <authorList>
            <person name="Chatterjee S."/>
            <person name="Alampalli S.V."/>
            <person name="Nageshan R.K."/>
            <person name="Chettiar S.T."/>
            <person name="Joshi S."/>
            <person name="Tatu U.S."/>
        </authorList>
    </citation>
    <scope>NUCLEOTIDE SEQUENCE [LARGE SCALE GENOMIC DNA]</scope>
    <source>
        <strain evidence="2">6684</strain>
    </source>
</reference>
<evidence type="ECO:0000313" key="1">
    <source>
        <dbReference type="EMBL" id="KND95530.1"/>
    </source>
</evidence>
<comment type="caution">
    <text evidence="1">The sequence shown here is derived from an EMBL/GenBank/DDBJ whole genome shotgun (WGS) entry which is preliminary data.</text>
</comment>
<proteinExistence type="predicted"/>
<organism evidence="1 2">
    <name type="scientific">Candidozyma auris</name>
    <name type="common">Yeast</name>
    <name type="synonym">Candida auris</name>
    <dbReference type="NCBI Taxonomy" id="498019"/>
    <lineage>
        <taxon>Eukaryota</taxon>
        <taxon>Fungi</taxon>
        <taxon>Dikarya</taxon>
        <taxon>Ascomycota</taxon>
        <taxon>Saccharomycotina</taxon>
        <taxon>Pichiomycetes</taxon>
        <taxon>Metschnikowiaceae</taxon>
        <taxon>Candidozyma</taxon>
    </lineage>
</organism>
<protein>
    <submittedName>
        <fullName evidence="1">Uncharacterized protein</fullName>
    </submittedName>
</protein>
<accession>A0A0L0NPF0</accession>
<evidence type="ECO:0000313" key="2">
    <source>
        <dbReference type="Proteomes" id="UP000037122"/>
    </source>
</evidence>
<dbReference type="VEuPathDB" id="FungiDB:QG37_08196"/>
<gene>
    <name evidence="1" type="ORF">QG37_08196</name>
</gene>
<dbReference type="Proteomes" id="UP000037122">
    <property type="component" value="Unassembled WGS sequence"/>
</dbReference>
<sequence>MKARNWKGSGVAWRYICNNMFWKLLFRGNRLCAQELRQTAWKKESEGARIGGV</sequence>